<gene>
    <name evidence="2" type="ORF">PHM1_164</name>
</gene>
<reference evidence="2 3" key="1">
    <citation type="journal article" date="2010" name="Environ. Microbiol.">
        <title>Genomic analysis of oceanic cyanobacterial myoviruses compared with T4-like myoviruses from diverse hosts and environments.</title>
        <authorList>
            <person name="Sullivan M.B."/>
            <person name="Huang K.H."/>
            <person name="Ignacio-Espinoza J.C."/>
            <person name="Berlin A.M."/>
            <person name="Kelly L."/>
            <person name="Weigele P.R."/>
            <person name="DeFrancesco A.S."/>
            <person name="Kern S.E."/>
            <person name="Thompson L.R."/>
            <person name="Young S."/>
            <person name="Yandava C."/>
            <person name="Fu R."/>
            <person name="Krastins B."/>
            <person name="Chase M."/>
            <person name="Sarracino D."/>
            <person name="Osburne M.S."/>
            <person name="Henn M.R."/>
            <person name="Chisholm S.W."/>
        </authorList>
    </citation>
    <scope>NUCLEOTIDE SEQUENCE [LARGE SCALE GENOMIC DNA]</scope>
    <source>
        <strain evidence="2">M4-247</strain>
    </source>
</reference>
<sequence length="48" mass="5269">MPELDDPDGMKSGQEKKMPKVPKQKVKEDCNKSKGGVDCPIHGTKECP</sequence>
<evidence type="ECO:0000313" key="3">
    <source>
        <dbReference type="Proteomes" id="UP000006530"/>
    </source>
</evidence>
<proteinExistence type="predicted"/>
<dbReference type="Proteomes" id="UP000006530">
    <property type="component" value="Segment"/>
</dbReference>
<dbReference type="RefSeq" id="YP_004322589.1">
    <property type="nucleotide sequence ID" value="NC_015280.1"/>
</dbReference>
<accession>E3SMZ5</accession>
<dbReference type="GeneID" id="10327077"/>
<dbReference type="KEGG" id="vg:10327077"/>
<name>E3SMZ5_9CAUD</name>
<feature type="region of interest" description="Disordered" evidence="1">
    <location>
        <begin position="1"/>
        <end position="48"/>
    </location>
</feature>
<protein>
    <submittedName>
        <fullName evidence="2">Uncharacterized protein</fullName>
    </submittedName>
</protein>
<dbReference type="EMBL" id="GU071101">
    <property type="protein sequence ID" value="ADO98788.1"/>
    <property type="molecule type" value="Genomic_DNA"/>
</dbReference>
<keyword evidence="3" id="KW-1185">Reference proteome</keyword>
<organism evidence="2 3">
    <name type="scientific">Prochlorococcus phage P-HM1</name>
    <dbReference type="NCBI Taxonomy" id="445700"/>
    <lineage>
        <taxon>Viruses</taxon>
        <taxon>Duplodnaviria</taxon>
        <taxon>Heunggongvirae</taxon>
        <taxon>Uroviricota</taxon>
        <taxon>Caudoviricetes</taxon>
        <taxon>Eurybiavirus</taxon>
        <taxon>Eurybiavirus PHM2</taxon>
    </lineage>
</organism>
<evidence type="ECO:0000313" key="2">
    <source>
        <dbReference type="EMBL" id="ADO98788.1"/>
    </source>
</evidence>
<evidence type="ECO:0000256" key="1">
    <source>
        <dbReference type="SAM" id="MobiDB-lite"/>
    </source>
</evidence>